<keyword evidence="2" id="KW-0805">Transcription regulation</keyword>
<proteinExistence type="inferred from homology"/>
<evidence type="ECO:0000256" key="3">
    <source>
        <dbReference type="ARBA" id="ARBA00023125"/>
    </source>
</evidence>
<dbReference type="Gene3D" id="1.10.10.10">
    <property type="entry name" value="Winged helix-like DNA-binding domain superfamily/Winged helix DNA-binding domain"/>
    <property type="match status" value="1"/>
</dbReference>
<sequence length="311" mass="33761">MKLQQLRAFHTVVDQDMNVSRAAQVLCTTQSAVSKQIRLLEDSLGVTLLIRSKSRILGLTDVGRDVLRCVRGMLAATEDIAQIVRDHQRGSGGRLAIATTHTHARYALQDIVPAFAQRHPGVGLHLVQATPSEIADLVATGEVDLGLSTMPRIVPPTLAAIPCYELKHVLIGQRGHPIFSAQPLTLAAIAGCPLITYSEQHAIGWRINAAFEAAGLVPTIAMRGTDVEIMKSYAATGVGLAVIPLIAYQRSRDRKLDARPVDHLFPTSTVYALARRGAYWPRHLYEFVGKLAPALTREAIEQALLRAAAPE</sequence>
<protein>
    <submittedName>
        <fullName evidence="6">HTH-type transcriptional regulator CysB</fullName>
    </submittedName>
</protein>
<comment type="similarity">
    <text evidence="1">Belongs to the LysR transcriptional regulatory family.</text>
</comment>
<dbReference type="PANTHER" id="PTHR30419">
    <property type="entry name" value="HTH-TYPE TRANSCRIPTIONAL REGULATOR YBHD"/>
    <property type="match status" value="1"/>
</dbReference>
<gene>
    <name evidence="6" type="primary">cysB</name>
    <name evidence="6" type="ORF">PIGHUM_01307</name>
</gene>
<evidence type="ECO:0000256" key="1">
    <source>
        <dbReference type="ARBA" id="ARBA00009437"/>
    </source>
</evidence>
<dbReference type="InterPro" id="IPR036388">
    <property type="entry name" value="WH-like_DNA-bd_sf"/>
</dbReference>
<dbReference type="Pfam" id="PF00126">
    <property type="entry name" value="HTH_1"/>
    <property type="match status" value="1"/>
</dbReference>
<feature type="domain" description="HTH lysR-type" evidence="5">
    <location>
        <begin position="1"/>
        <end position="59"/>
    </location>
</feature>
<dbReference type="Proteomes" id="UP000277294">
    <property type="component" value="Unassembled WGS sequence"/>
</dbReference>
<dbReference type="PROSITE" id="PS50931">
    <property type="entry name" value="HTH_LYSR"/>
    <property type="match status" value="1"/>
</dbReference>
<dbReference type="PRINTS" id="PR00039">
    <property type="entry name" value="HTHLYSR"/>
</dbReference>
<dbReference type="SUPFAM" id="SSF46785">
    <property type="entry name" value="Winged helix' DNA-binding domain"/>
    <property type="match status" value="1"/>
</dbReference>
<dbReference type="RefSeq" id="WP_124078596.1">
    <property type="nucleotide sequence ID" value="NZ_UWPJ01000012.1"/>
</dbReference>
<keyword evidence="3" id="KW-0238">DNA-binding</keyword>
<dbReference type="InterPro" id="IPR036390">
    <property type="entry name" value="WH_DNA-bd_sf"/>
</dbReference>
<dbReference type="EMBL" id="UWPJ01000012">
    <property type="protein sequence ID" value="VCU69247.1"/>
    <property type="molecule type" value="Genomic_DNA"/>
</dbReference>
<evidence type="ECO:0000259" key="5">
    <source>
        <dbReference type="PROSITE" id="PS50931"/>
    </source>
</evidence>
<dbReference type="InterPro" id="IPR005119">
    <property type="entry name" value="LysR_subst-bd"/>
</dbReference>
<dbReference type="GO" id="GO:0003700">
    <property type="term" value="F:DNA-binding transcription factor activity"/>
    <property type="evidence" value="ECO:0007669"/>
    <property type="project" value="InterPro"/>
</dbReference>
<evidence type="ECO:0000256" key="4">
    <source>
        <dbReference type="ARBA" id="ARBA00023163"/>
    </source>
</evidence>
<evidence type="ECO:0000256" key="2">
    <source>
        <dbReference type="ARBA" id="ARBA00023015"/>
    </source>
</evidence>
<keyword evidence="7" id="KW-1185">Reference proteome</keyword>
<evidence type="ECO:0000313" key="7">
    <source>
        <dbReference type="Proteomes" id="UP000277294"/>
    </source>
</evidence>
<dbReference type="GO" id="GO:0003677">
    <property type="term" value="F:DNA binding"/>
    <property type="evidence" value="ECO:0007669"/>
    <property type="project" value="UniProtKB-KW"/>
</dbReference>
<dbReference type="Pfam" id="PF03466">
    <property type="entry name" value="LysR_substrate"/>
    <property type="match status" value="1"/>
</dbReference>
<dbReference type="Gene3D" id="3.40.190.10">
    <property type="entry name" value="Periplasmic binding protein-like II"/>
    <property type="match status" value="2"/>
</dbReference>
<dbReference type="InterPro" id="IPR000847">
    <property type="entry name" value="LysR_HTH_N"/>
</dbReference>
<dbReference type="InterPro" id="IPR050950">
    <property type="entry name" value="HTH-type_LysR_regulators"/>
</dbReference>
<dbReference type="GO" id="GO:0005829">
    <property type="term" value="C:cytosol"/>
    <property type="evidence" value="ECO:0007669"/>
    <property type="project" value="TreeGrafter"/>
</dbReference>
<dbReference type="OrthoDB" id="8958400at2"/>
<accession>A0A3P4AYY6</accession>
<reference evidence="6 7" key="1">
    <citation type="submission" date="2018-10" db="EMBL/GenBank/DDBJ databases">
        <authorList>
            <person name="Criscuolo A."/>
        </authorList>
    </citation>
    <scope>NUCLEOTIDE SEQUENCE [LARGE SCALE GENOMIC DNA]</scope>
    <source>
        <strain evidence="6">DnA1</strain>
    </source>
</reference>
<evidence type="ECO:0000313" key="6">
    <source>
        <dbReference type="EMBL" id="VCU69247.1"/>
    </source>
</evidence>
<organism evidence="6 7">
    <name type="scientific">Pigmentiphaga humi</name>
    <dbReference type="NCBI Taxonomy" id="2478468"/>
    <lineage>
        <taxon>Bacteria</taxon>
        <taxon>Pseudomonadati</taxon>
        <taxon>Pseudomonadota</taxon>
        <taxon>Betaproteobacteria</taxon>
        <taxon>Burkholderiales</taxon>
        <taxon>Alcaligenaceae</taxon>
        <taxon>Pigmentiphaga</taxon>
    </lineage>
</organism>
<dbReference type="SUPFAM" id="SSF53850">
    <property type="entry name" value="Periplasmic binding protein-like II"/>
    <property type="match status" value="1"/>
</dbReference>
<keyword evidence="4" id="KW-0804">Transcription</keyword>
<name>A0A3P4AYY6_9BURK</name>
<dbReference type="AlphaFoldDB" id="A0A3P4AYY6"/>